<dbReference type="PANTHER" id="PTHR46746:SF9">
    <property type="entry name" value="CD209 ANTIGEN-LIKE PROTEIN C-LIKE"/>
    <property type="match status" value="1"/>
</dbReference>
<feature type="domain" description="C-type lectin" evidence="3">
    <location>
        <begin position="84"/>
        <end position="143"/>
    </location>
</feature>
<proteinExistence type="predicted"/>
<protein>
    <recommendedName>
        <fullName evidence="3">C-type lectin domain-containing protein</fullName>
    </recommendedName>
</protein>
<organism evidence="4 5">
    <name type="scientific">Rotaria magnacalcarata</name>
    <dbReference type="NCBI Taxonomy" id="392030"/>
    <lineage>
        <taxon>Eukaryota</taxon>
        <taxon>Metazoa</taxon>
        <taxon>Spiralia</taxon>
        <taxon>Gnathifera</taxon>
        <taxon>Rotifera</taxon>
        <taxon>Eurotatoria</taxon>
        <taxon>Bdelloidea</taxon>
        <taxon>Philodinida</taxon>
        <taxon>Philodinidae</taxon>
        <taxon>Rotaria</taxon>
    </lineage>
</organism>
<evidence type="ECO:0000256" key="1">
    <source>
        <dbReference type="ARBA" id="ARBA00022734"/>
    </source>
</evidence>
<reference evidence="4" key="1">
    <citation type="submission" date="2021-02" db="EMBL/GenBank/DDBJ databases">
        <authorList>
            <person name="Nowell W R."/>
        </authorList>
    </citation>
    <scope>NUCLEOTIDE SEQUENCE</scope>
</reference>
<comment type="caution">
    <text evidence="4">The sequence shown here is derived from an EMBL/GenBank/DDBJ whole genome shotgun (WGS) entry which is preliminary data.</text>
</comment>
<dbReference type="Proteomes" id="UP000676336">
    <property type="component" value="Unassembled WGS sequence"/>
</dbReference>
<dbReference type="InterPro" id="IPR001304">
    <property type="entry name" value="C-type_lectin-like"/>
</dbReference>
<dbReference type="Pfam" id="PF00059">
    <property type="entry name" value="Lectin_C"/>
    <property type="match status" value="1"/>
</dbReference>
<dbReference type="AlphaFoldDB" id="A0A8S3EXI3"/>
<accession>A0A8S3EXI3</accession>
<evidence type="ECO:0000259" key="3">
    <source>
        <dbReference type="PROSITE" id="PS50041"/>
    </source>
</evidence>
<dbReference type="GO" id="GO:0030246">
    <property type="term" value="F:carbohydrate binding"/>
    <property type="evidence" value="ECO:0007669"/>
    <property type="project" value="UniProtKB-KW"/>
</dbReference>
<sequence length="143" mass="16335">MHATNTLCPPSRDNAFSKLVAYDQLAKVGDDFHLCSGPMAILRIRSLQLIAAKSFSGVKTFSIAVTLINMLSVATQCPTTWQYFAASCYWKFPRKHSWSEARNECARFRADLVVIDSDNEFDYIAKNITDLREDFYVGFHYFN</sequence>
<dbReference type="PROSITE" id="PS50041">
    <property type="entry name" value="C_TYPE_LECTIN_2"/>
    <property type="match status" value="1"/>
</dbReference>
<evidence type="ECO:0000313" key="5">
    <source>
        <dbReference type="Proteomes" id="UP000676336"/>
    </source>
</evidence>
<dbReference type="InterPro" id="IPR016186">
    <property type="entry name" value="C-type_lectin-like/link_sf"/>
</dbReference>
<feature type="non-terminal residue" evidence="4">
    <location>
        <position position="1"/>
    </location>
</feature>
<dbReference type="PANTHER" id="PTHR46746">
    <property type="entry name" value="KILLER CELL LECTIN-LIKE RECEPTOR SUBFAMILY F MEMBER 2"/>
    <property type="match status" value="1"/>
</dbReference>
<dbReference type="Gene3D" id="3.10.100.10">
    <property type="entry name" value="Mannose-Binding Protein A, subunit A"/>
    <property type="match status" value="1"/>
</dbReference>
<dbReference type="InterPro" id="IPR016187">
    <property type="entry name" value="CTDL_fold"/>
</dbReference>
<dbReference type="InterPro" id="IPR051379">
    <property type="entry name" value="C-type_Lectin_Receptor_IMM"/>
</dbReference>
<evidence type="ECO:0000313" key="4">
    <source>
        <dbReference type="EMBL" id="CAF5090943.1"/>
    </source>
</evidence>
<gene>
    <name evidence="4" type="ORF">SMN809_LOCUS61223</name>
</gene>
<keyword evidence="2" id="KW-1015">Disulfide bond</keyword>
<evidence type="ECO:0000256" key="2">
    <source>
        <dbReference type="ARBA" id="ARBA00023157"/>
    </source>
</evidence>
<name>A0A8S3EXI3_9BILA</name>
<keyword evidence="1" id="KW-0430">Lectin</keyword>
<dbReference type="SUPFAM" id="SSF56436">
    <property type="entry name" value="C-type lectin-like"/>
    <property type="match status" value="1"/>
</dbReference>
<dbReference type="EMBL" id="CAJOBI010244036">
    <property type="protein sequence ID" value="CAF5090943.1"/>
    <property type="molecule type" value="Genomic_DNA"/>
</dbReference>